<dbReference type="InterPro" id="IPR011075">
    <property type="entry name" value="TetR_C"/>
</dbReference>
<reference evidence="6 7" key="1">
    <citation type="journal article" date="2019" name="Int. J. Syst. Evol. Microbiol.">
        <title>The Global Catalogue of Microorganisms (GCM) 10K type strain sequencing project: providing services to taxonomists for standard genome sequencing and annotation.</title>
        <authorList>
            <consortium name="The Broad Institute Genomics Platform"/>
            <consortium name="The Broad Institute Genome Sequencing Center for Infectious Disease"/>
            <person name="Wu L."/>
            <person name="Ma J."/>
        </authorList>
    </citation>
    <scope>NUCLEOTIDE SEQUENCE [LARGE SCALE GENOMIC DNA]</scope>
    <source>
        <strain evidence="6 7">JCM 15481</strain>
    </source>
</reference>
<name>A0ABN2YPX1_9ACTN</name>
<dbReference type="SUPFAM" id="SSF48498">
    <property type="entry name" value="Tetracyclin repressor-like, C-terminal domain"/>
    <property type="match status" value="1"/>
</dbReference>
<dbReference type="Pfam" id="PF16859">
    <property type="entry name" value="TetR_C_11"/>
    <property type="match status" value="1"/>
</dbReference>
<proteinExistence type="predicted"/>
<feature type="DNA-binding region" description="H-T-H motif" evidence="4">
    <location>
        <begin position="40"/>
        <end position="59"/>
    </location>
</feature>
<evidence type="ECO:0000256" key="3">
    <source>
        <dbReference type="ARBA" id="ARBA00023163"/>
    </source>
</evidence>
<dbReference type="InterPro" id="IPR050109">
    <property type="entry name" value="HTH-type_TetR-like_transc_reg"/>
</dbReference>
<keyword evidence="3" id="KW-0804">Transcription</keyword>
<protein>
    <submittedName>
        <fullName evidence="6">TetR/AcrR family transcriptional regulator</fullName>
    </submittedName>
</protein>
<dbReference type="InterPro" id="IPR001647">
    <property type="entry name" value="HTH_TetR"/>
</dbReference>
<feature type="domain" description="HTH tetR-type" evidence="5">
    <location>
        <begin position="17"/>
        <end position="77"/>
    </location>
</feature>
<dbReference type="Pfam" id="PF00440">
    <property type="entry name" value="TetR_N"/>
    <property type="match status" value="1"/>
</dbReference>
<organism evidence="6 7">
    <name type="scientific">Streptomyces synnematoformans</name>
    <dbReference type="NCBI Taxonomy" id="415721"/>
    <lineage>
        <taxon>Bacteria</taxon>
        <taxon>Bacillati</taxon>
        <taxon>Actinomycetota</taxon>
        <taxon>Actinomycetes</taxon>
        <taxon>Kitasatosporales</taxon>
        <taxon>Streptomycetaceae</taxon>
        <taxon>Streptomyces</taxon>
    </lineage>
</organism>
<dbReference type="Proteomes" id="UP001500443">
    <property type="component" value="Unassembled WGS sequence"/>
</dbReference>
<keyword evidence="2 4" id="KW-0238">DNA-binding</keyword>
<dbReference type="InterPro" id="IPR036271">
    <property type="entry name" value="Tet_transcr_reg_TetR-rel_C_sf"/>
</dbReference>
<dbReference type="EMBL" id="BAAAPF010000124">
    <property type="protein sequence ID" value="GAA2129579.1"/>
    <property type="molecule type" value="Genomic_DNA"/>
</dbReference>
<dbReference type="PROSITE" id="PS50977">
    <property type="entry name" value="HTH_TETR_2"/>
    <property type="match status" value="1"/>
</dbReference>
<keyword evidence="7" id="KW-1185">Reference proteome</keyword>
<dbReference type="Gene3D" id="1.10.10.60">
    <property type="entry name" value="Homeodomain-like"/>
    <property type="match status" value="1"/>
</dbReference>
<evidence type="ECO:0000313" key="7">
    <source>
        <dbReference type="Proteomes" id="UP001500443"/>
    </source>
</evidence>
<evidence type="ECO:0000256" key="4">
    <source>
        <dbReference type="PROSITE-ProRule" id="PRU00335"/>
    </source>
</evidence>
<dbReference type="SUPFAM" id="SSF46689">
    <property type="entry name" value="Homeodomain-like"/>
    <property type="match status" value="1"/>
</dbReference>
<gene>
    <name evidence="6" type="ORF">GCM10009802_37410</name>
</gene>
<evidence type="ECO:0000259" key="5">
    <source>
        <dbReference type="PROSITE" id="PS50977"/>
    </source>
</evidence>
<evidence type="ECO:0000256" key="1">
    <source>
        <dbReference type="ARBA" id="ARBA00023015"/>
    </source>
</evidence>
<evidence type="ECO:0000256" key="2">
    <source>
        <dbReference type="ARBA" id="ARBA00023125"/>
    </source>
</evidence>
<dbReference type="PANTHER" id="PTHR30055">
    <property type="entry name" value="HTH-TYPE TRANSCRIPTIONAL REGULATOR RUTR"/>
    <property type="match status" value="1"/>
</dbReference>
<dbReference type="PANTHER" id="PTHR30055:SF149">
    <property type="entry name" value="TETR-FAMILY TRANSCRIPTIONAL REGULATOR"/>
    <property type="match status" value="1"/>
</dbReference>
<keyword evidence="1" id="KW-0805">Transcription regulation</keyword>
<dbReference type="InterPro" id="IPR009057">
    <property type="entry name" value="Homeodomain-like_sf"/>
</dbReference>
<sequence length="199" mass="21892">MVVQDAGTTGRRSRLSAEREHELFEAVLDHLREVGYEALTMDAVAARTRSSKATLYRQWRSKPHLVATALRHSKPVRAAGIDTGSLRGDLVQFAEGACQSAEKDTALLRAVAFAQQSNEELRQALRHVMIEPELAAFHGLIDRAVRRGELAADIPAAAFVPHMMLGACLVRPLIDDAQVSSDYLVRYVDAVILPALRLN</sequence>
<dbReference type="Gene3D" id="1.10.357.10">
    <property type="entry name" value="Tetracycline Repressor, domain 2"/>
    <property type="match status" value="1"/>
</dbReference>
<dbReference type="RefSeq" id="WP_344291138.1">
    <property type="nucleotide sequence ID" value="NZ_BAAAPF010000124.1"/>
</dbReference>
<evidence type="ECO:0000313" key="6">
    <source>
        <dbReference type="EMBL" id="GAA2129579.1"/>
    </source>
</evidence>
<comment type="caution">
    <text evidence="6">The sequence shown here is derived from an EMBL/GenBank/DDBJ whole genome shotgun (WGS) entry which is preliminary data.</text>
</comment>
<accession>A0ABN2YPX1</accession>